<dbReference type="SMART" id="SM00487">
    <property type="entry name" value="DEXDc"/>
    <property type="match status" value="1"/>
</dbReference>
<dbReference type="PANTHER" id="PTHR45766">
    <property type="entry name" value="DNA ANNEALING HELICASE AND ENDONUCLEASE ZRANB3 FAMILY MEMBER"/>
    <property type="match status" value="1"/>
</dbReference>
<evidence type="ECO:0000313" key="3">
    <source>
        <dbReference type="EMBL" id="MBE9106099.1"/>
    </source>
</evidence>
<keyword evidence="3" id="KW-0547">Nucleotide-binding</keyword>
<dbReference type="PANTHER" id="PTHR45766:SF6">
    <property type="entry name" value="SWI_SNF-RELATED MATRIX-ASSOCIATED ACTIN-DEPENDENT REGULATOR OF CHROMATIN SUBFAMILY A-LIKE PROTEIN 1"/>
    <property type="match status" value="1"/>
</dbReference>
<dbReference type="InterPro" id="IPR006935">
    <property type="entry name" value="Helicase/UvrB_N"/>
</dbReference>
<comment type="caution">
    <text evidence="3">The sequence shown here is derived from an EMBL/GenBank/DDBJ whole genome shotgun (WGS) entry which is preliminary data.</text>
</comment>
<dbReference type="Proteomes" id="UP000647836">
    <property type="component" value="Unassembled WGS sequence"/>
</dbReference>
<accession>A0ABR9U0A1</accession>
<gene>
    <name evidence="3" type="ORF">IQ229_14455</name>
</gene>
<organism evidence="3 4">
    <name type="scientific">Nostoc cf. edaphicum LEGE 07299</name>
    <dbReference type="NCBI Taxonomy" id="2777974"/>
    <lineage>
        <taxon>Bacteria</taxon>
        <taxon>Bacillati</taxon>
        <taxon>Cyanobacteriota</taxon>
        <taxon>Cyanophyceae</taxon>
        <taxon>Nostocales</taxon>
        <taxon>Nostocaceae</taxon>
        <taxon>Nostoc</taxon>
    </lineage>
</organism>
<sequence length="371" mass="42258">MIKLGLLVQSQNNSLGIGKVTEISDTNANVEYFCSIGQRLQKTLPLSSLSQVKLEPQARCYIKSQTQDKWIVGRVFIWDDDTEMYQIDLPDKKTAIASEEDIYVRCNLPNTDPIETLAMKGHETPYFHDKRLAFVKTLIKQRAVSRGMTGLISANINLYPHQVEVVRRVLEDPIQRYLLADEVGLGKTIEAGAILRQFLLDEPKKNAVVLVPQYLLKQWRTELENKFYISHFGKRVAVLAVEDIHKINLKARIGCLILDEAHHIAAMATSKDATVRQRFQTCKELAHKSDRLLLLSATPVLNHEQDFLAMLHLLDPTTYKLDDLAGFRTKVESRQQIGKLLLSFKEGAEPEVLKSNLQQLRNLLAEDKYLL</sequence>
<dbReference type="GO" id="GO:0004386">
    <property type="term" value="F:helicase activity"/>
    <property type="evidence" value="ECO:0007669"/>
    <property type="project" value="UniProtKB-KW"/>
</dbReference>
<dbReference type="RefSeq" id="WP_194044771.1">
    <property type="nucleotide sequence ID" value="NZ_JADEXF010000447.1"/>
</dbReference>
<protein>
    <submittedName>
        <fullName evidence="3">DEAD/DEAH box helicase</fullName>
    </submittedName>
</protein>
<dbReference type="SUPFAM" id="SSF52540">
    <property type="entry name" value="P-loop containing nucleoside triphosphate hydrolases"/>
    <property type="match status" value="1"/>
</dbReference>
<dbReference type="NCBIfam" id="NF041062">
    <property type="entry name" value="DpdE"/>
    <property type="match status" value="1"/>
</dbReference>
<dbReference type="CDD" id="cd18011">
    <property type="entry name" value="DEXDc_RapA"/>
    <property type="match status" value="1"/>
</dbReference>
<feature type="non-terminal residue" evidence="3">
    <location>
        <position position="371"/>
    </location>
</feature>
<feature type="domain" description="Helicase ATP-binding" evidence="2">
    <location>
        <begin position="168"/>
        <end position="317"/>
    </location>
</feature>
<dbReference type="InterPro" id="IPR038718">
    <property type="entry name" value="SNF2-like_sf"/>
</dbReference>
<dbReference type="InterPro" id="IPR014001">
    <property type="entry name" value="Helicase_ATP-bd"/>
</dbReference>
<keyword evidence="3" id="KW-0347">Helicase</keyword>
<dbReference type="Gene3D" id="3.40.50.10810">
    <property type="entry name" value="Tandem AAA-ATPase domain"/>
    <property type="match status" value="2"/>
</dbReference>
<proteinExistence type="predicted"/>
<dbReference type="Pfam" id="PF04851">
    <property type="entry name" value="ResIII"/>
    <property type="match status" value="1"/>
</dbReference>
<evidence type="ECO:0000256" key="1">
    <source>
        <dbReference type="ARBA" id="ARBA00022801"/>
    </source>
</evidence>
<dbReference type="InterPro" id="IPR057342">
    <property type="entry name" value="DEXDc_RapA"/>
</dbReference>
<dbReference type="EMBL" id="JADEXF010000447">
    <property type="protein sequence ID" value="MBE9106099.1"/>
    <property type="molecule type" value="Genomic_DNA"/>
</dbReference>
<name>A0ABR9U0A1_9NOSO</name>
<keyword evidence="1" id="KW-0378">Hydrolase</keyword>
<evidence type="ECO:0000313" key="4">
    <source>
        <dbReference type="Proteomes" id="UP000647836"/>
    </source>
</evidence>
<evidence type="ECO:0000259" key="2">
    <source>
        <dbReference type="PROSITE" id="PS51192"/>
    </source>
</evidence>
<dbReference type="InterPro" id="IPR027417">
    <property type="entry name" value="P-loop_NTPase"/>
</dbReference>
<reference evidence="3 4" key="1">
    <citation type="submission" date="2020-10" db="EMBL/GenBank/DDBJ databases">
        <authorList>
            <person name="Castelo-Branco R."/>
            <person name="Eusebio N."/>
            <person name="Adriana R."/>
            <person name="Vieira A."/>
            <person name="Brugerolle De Fraissinette N."/>
            <person name="Rezende De Castro R."/>
            <person name="Schneider M.P."/>
            <person name="Vasconcelos V."/>
            <person name="Leao P.N."/>
        </authorList>
    </citation>
    <scope>NUCLEOTIDE SEQUENCE [LARGE SCALE GENOMIC DNA]</scope>
    <source>
        <strain evidence="3 4">LEGE 07299</strain>
    </source>
</reference>
<keyword evidence="4" id="KW-1185">Reference proteome</keyword>
<dbReference type="PROSITE" id="PS51192">
    <property type="entry name" value="HELICASE_ATP_BIND_1"/>
    <property type="match status" value="1"/>
</dbReference>
<keyword evidence="3" id="KW-0067">ATP-binding</keyword>